<reference evidence="5" key="1">
    <citation type="journal article" date="2017" name="Nature">
        <title>The sunflower genome provides insights into oil metabolism, flowering and Asterid evolution.</title>
        <authorList>
            <person name="Badouin H."/>
            <person name="Gouzy J."/>
            <person name="Grassa C.J."/>
            <person name="Murat F."/>
            <person name="Staton S.E."/>
            <person name="Cottret L."/>
            <person name="Lelandais-Briere C."/>
            <person name="Owens G.L."/>
            <person name="Carrere S."/>
            <person name="Mayjonade B."/>
            <person name="Legrand L."/>
            <person name="Gill N."/>
            <person name="Kane N.C."/>
            <person name="Bowers J.E."/>
            <person name="Hubner S."/>
            <person name="Bellec A."/>
            <person name="Berard A."/>
            <person name="Berges H."/>
            <person name="Blanchet N."/>
            <person name="Boniface M.C."/>
            <person name="Brunel D."/>
            <person name="Catrice O."/>
            <person name="Chaidir N."/>
            <person name="Claudel C."/>
            <person name="Donnadieu C."/>
            <person name="Faraut T."/>
            <person name="Fievet G."/>
            <person name="Helmstetter N."/>
            <person name="King M."/>
            <person name="Knapp S.J."/>
            <person name="Lai Z."/>
            <person name="Le Paslier M.C."/>
            <person name="Lippi Y."/>
            <person name="Lorenzon L."/>
            <person name="Mandel J.R."/>
            <person name="Marage G."/>
            <person name="Marchand G."/>
            <person name="Marquand E."/>
            <person name="Bret-Mestries E."/>
            <person name="Morien E."/>
            <person name="Nambeesan S."/>
            <person name="Nguyen T."/>
            <person name="Pegot-Espagnet P."/>
            <person name="Pouilly N."/>
            <person name="Raftis F."/>
            <person name="Sallet E."/>
            <person name="Schiex T."/>
            <person name="Thomas J."/>
            <person name="Vandecasteele C."/>
            <person name="Vares D."/>
            <person name="Vear F."/>
            <person name="Vautrin S."/>
            <person name="Crespi M."/>
            <person name="Mangin B."/>
            <person name="Burke J.M."/>
            <person name="Salse J."/>
            <person name="Munos S."/>
            <person name="Vincourt P."/>
            <person name="Rieseberg L.H."/>
            <person name="Langlade N.B."/>
        </authorList>
    </citation>
    <scope>NUCLEOTIDE SEQUENCE</scope>
    <source>
        <tissue evidence="5">Leaves</tissue>
    </source>
</reference>
<dbReference type="SUPFAM" id="SSF54928">
    <property type="entry name" value="RNA-binding domain, RBD"/>
    <property type="match status" value="1"/>
</dbReference>
<sequence>MADRGNVFGSKVKFFVTNLPEGCTPWELKRCLEAYGEVAGSYVAKKRDKLGSRFGFVSFSGVRDCQELLRSLGGVRMGDSKLKINVARFAVENSGGAVEKEGPVQNARPSGKSGGGGNFPVRDFRSFKEVVGSSWNEIGGSGGPGAQPGADMRSGEKAVVIPDRVEAFKDRYGLAVVGKTVNLETLVDIDRLLNIAKVVVANVQYLGGLSLLISFHDEESMKAFLDRKNIWELWFSKLDPWKGQTLPLERVAWLKLVGIPLHVMDADVLSQVGDRFGKVIHVPKAFEEDQDLSFIRVGVLVGNSRKINDEVVLRWRNRTFRIGIEEDQEVWVPDYARRMSESVHVDSPSSEFSPVDNVQSSGEVEVGVPHTSEGLGADEKSPEERGSGGSGSHAEGDEVHGEHGVYVGGGSFEETVNVGGGRDYVDGAQAFLSSAVNPEVEAGGNVPSSLSGNISSSNFVVGPSEVGLGKSSRKSRLGLRSRMGQSSSPKDLSPDSFRPKKRGRSEPIDFPPGFGFIGFTSKGGEAVVSEPSMAAGIDNNIDLNERASSEECFEGDQEAASVHGVGVDQQEGVFPECRSSVDKEVEETIQIGSKIGVDLQGHSVLIRQGWIKSIRKEYSINFVAIQESKQGNVSRSTLSRFWGRDSFGMESVDSTGLSGGLVSMWDENVLSVEESNKHRNFIHVSGKLKGSNRVVNVLNVYAPQGVQAKKEVWDLLCELVQSREGLWIVGGDFNAVRFREEKRNCSFKPVCANNFNAFIFDAGLIEYNMRGRRFTWQSENRRKLSKLDRFLVNSEFFNEWPEARVEILPNRWSDHCPIVLSSKSVNFGARPFRIFNSWLGKEDFVEVVEEACNSFSAPEVHPDVWLIKKLGFVRSKIKEWRDLMLAKDGEILNMAKQELEDLESLLEDRDLSEEEDWALAENKRIIAEMELAKVMDLKQRSRIRWAKEGDENSKFFHSMINGRKASNVIHGLSIRNEWVSKPSLVKKEVFNFFKSKFKEDCSDRPRLVCPSLKKITVDEAAWVESRFSVEEIKQAVFECGDDRAPGPDGFNFRFFKTFWRLFEEDFSRLMSAFFESGKINFGCGSSFITLVPKLRDPMGLNDYRPISLVGVVNKVVSKILANRLKKVLGSVISDSQSAFLGGRLILDGPLVINEVHSWLKRRGKKAFLFKIDFEKAYDNINWKYVVDIFSQMGFGEKWCNWIWGILSSARASVLVNGAPTFEFSCEKGMRQGDPLSPFLFVAVMEGLSRILDKAADVGIFSGIALPDDGPTISHLFFADDALIVGEWDTDNALNVVRILRCFHACSGLKINLRKSSLYGVGVDNGEVGSVADVVGCNQDSFPFKYLGLKVGANMNRVNNWKAVYDIFESRLALWKSALLSMGGRTTLIRSVLQSLPCYFFSLYKAPVKVLKDLEGMIRKFLWGGSNVANKTHWVSWDVVTRPKKRGGLGLSKLGDINKALLCKWAWRFKSDKDKLWVKVIEAIHSRGSGWSFLPVRKSAGGVWPSIVAAINKPLLDGSSIRKMFRGNVGRGDEILFWLDPWLMDVPLKEAFPRLFSLEMVKTCLVSERVEGNWLWRHDPDQDGEASEFSELRALVSSVIVSGRKDGWSWKGDKSGDFSVKSVRSYLDSLDGADSSFKLDWCRWIPIKCNLFVWRAELGRIPTSDELRKRNVPVGDGLCPFCSSEEETVSHLFTSCYMAAVLWQKISSWCRVPPIFAFSVKDLLEYHKTCPISAEEKKALHGIMFTACWCLWLMRNKAIFSAVNVKVDSIFSEVRSLGFLWYKNRVKGSSISWLDWCRFVIM</sequence>
<keyword evidence="5" id="KW-0548">Nucleotidyltransferase</keyword>
<evidence type="ECO:0000313" key="5">
    <source>
        <dbReference type="EMBL" id="KAF5800962.1"/>
    </source>
</evidence>
<dbReference type="PROSITE" id="PS50102">
    <property type="entry name" value="RRM"/>
    <property type="match status" value="1"/>
</dbReference>
<evidence type="ECO:0000256" key="2">
    <source>
        <dbReference type="SAM" id="MobiDB-lite"/>
    </source>
</evidence>
<dbReference type="SMART" id="SM00360">
    <property type="entry name" value="RRM"/>
    <property type="match status" value="1"/>
</dbReference>
<name>A0A9K3NHT8_HELAN</name>
<dbReference type="Pfam" id="PF00078">
    <property type="entry name" value="RVT_1"/>
    <property type="match status" value="1"/>
</dbReference>
<dbReference type="GO" id="GO:0003723">
    <property type="term" value="F:RNA binding"/>
    <property type="evidence" value="ECO:0007669"/>
    <property type="project" value="UniProtKB-UniRule"/>
</dbReference>
<dbReference type="InterPro" id="IPR036691">
    <property type="entry name" value="Endo/exonu/phosph_ase_sf"/>
</dbReference>
<feature type="compositionally biased region" description="Polar residues" evidence="2">
    <location>
        <begin position="347"/>
        <end position="362"/>
    </location>
</feature>
<feature type="domain" description="RRM" evidence="3">
    <location>
        <begin position="12"/>
        <end position="89"/>
    </location>
</feature>
<dbReference type="InterPro" id="IPR026960">
    <property type="entry name" value="RVT-Znf"/>
</dbReference>
<dbReference type="Gene3D" id="3.60.10.10">
    <property type="entry name" value="Endonuclease/exonuclease/phosphatase"/>
    <property type="match status" value="1"/>
</dbReference>
<evidence type="ECO:0000256" key="1">
    <source>
        <dbReference type="PROSITE-ProRule" id="PRU00176"/>
    </source>
</evidence>
<dbReference type="EMBL" id="MNCJ02000321">
    <property type="protein sequence ID" value="KAF5800962.1"/>
    <property type="molecule type" value="Genomic_DNA"/>
</dbReference>
<dbReference type="EC" id="2.7.7.49" evidence="5"/>
<protein>
    <submittedName>
        <fullName evidence="5">RNA-directed DNA polymerase</fullName>
        <ecNumber evidence="5">2.7.7.49</ecNumber>
    </submittedName>
</protein>
<dbReference type="GO" id="GO:0003964">
    <property type="term" value="F:RNA-directed DNA polymerase activity"/>
    <property type="evidence" value="ECO:0007669"/>
    <property type="project" value="UniProtKB-KW"/>
</dbReference>
<keyword evidence="5" id="KW-0808">Transferase</keyword>
<dbReference type="InterPro" id="IPR000504">
    <property type="entry name" value="RRM_dom"/>
</dbReference>
<evidence type="ECO:0000259" key="3">
    <source>
        <dbReference type="PROSITE" id="PS50102"/>
    </source>
</evidence>
<accession>A0A9K3NHT8</accession>
<dbReference type="PANTHER" id="PTHR33116">
    <property type="entry name" value="REVERSE TRANSCRIPTASE ZINC-BINDING DOMAIN-CONTAINING PROTEIN-RELATED-RELATED"/>
    <property type="match status" value="1"/>
</dbReference>
<dbReference type="Pfam" id="PF13966">
    <property type="entry name" value="zf-RVT"/>
    <property type="match status" value="1"/>
</dbReference>
<keyword evidence="6" id="KW-1185">Reference proteome</keyword>
<dbReference type="SUPFAM" id="SSF56219">
    <property type="entry name" value="DNase I-like"/>
    <property type="match status" value="1"/>
</dbReference>
<keyword evidence="5" id="KW-0695">RNA-directed DNA polymerase</keyword>
<dbReference type="CDD" id="cd00590">
    <property type="entry name" value="RRM_SF"/>
    <property type="match status" value="1"/>
</dbReference>
<keyword evidence="1" id="KW-0694">RNA-binding</keyword>
<evidence type="ECO:0000313" key="6">
    <source>
        <dbReference type="Proteomes" id="UP000215914"/>
    </source>
</evidence>
<dbReference type="Pfam" id="PF00076">
    <property type="entry name" value="RRM_1"/>
    <property type="match status" value="1"/>
</dbReference>
<dbReference type="InterPro" id="IPR035979">
    <property type="entry name" value="RBD_domain_sf"/>
</dbReference>
<dbReference type="Proteomes" id="UP000215914">
    <property type="component" value="Unassembled WGS sequence"/>
</dbReference>
<proteinExistence type="predicted"/>
<gene>
    <name evidence="5" type="ORF">HanXRQr2_Chr06g0242661</name>
</gene>
<organism evidence="5 6">
    <name type="scientific">Helianthus annuus</name>
    <name type="common">Common sunflower</name>
    <dbReference type="NCBI Taxonomy" id="4232"/>
    <lineage>
        <taxon>Eukaryota</taxon>
        <taxon>Viridiplantae</taxon>
        <taxon>Streptophyta</taxon>
        <taxon>Embryophyta</taxon>
        <taxon>Tracheophyta</taxon>
        <taxon>Spermatophyta</taxon>
        <taxon>Magnoliopsida</taxon>
        <taxon>eudicotyledons</taxon>
        <taxon>Gunneridae</taxon>
        <taxon>Pentapetalae</taxon>
        <taxon>asterids</taxon>
        <taxon>campanulids</taxon>
        <taxon>Asterales</taxon>
        <taxon>Asteraceae</taxon>
        <taxon>Asteroideae</taxon>
        <taxon>Heliantheae alliance</taxon>
        <taxon>Heliantheae</taxon>
        <taxon>Helianthus</taxon>
    </lineage>
</organism>
<dbReference type="Gramene" id="mRNA:HanXRQr2_Chr06g0242661">
    <property type="protein sequence ID" value="mRNA:HanXRQr2_Chr06g0242661"/>
    <property type="gene ID" value="HanXRQr2_Chr06g0242661"/>
</dbReference>
<feature type="domain" description="Reverse transcriptase" evidence="4">
    <location>
        <begin position="1072"/>
        <end position="1350"/>
    </location>
</feature>
<dbReference type="CDD" id="cd01650">
    <property type="entry name" value="RT_nLTR_like"/>
    <property type="match status" value="1"/>
</dbReference>
<feature type="compositionally biased region" description="Basic and acidic residues" evidence="2">
    <location>
        <begin position="394"/>
        <end position="403"/>
    </location>
</feature>
<feature type="region of interest" description="Disordered" evidence="2">
    <location>
        <begin position="461"/>
        <end position="512"/>
    </location>
</feature>
<dbReference type="SUPFAM" id="SSF56672">
    <property type="entry name" value="DNA/RNA polymerases"/>
    <property type="match status" value="1"/>
</dbReference>
<evidence type="ECO:0000259" key="4">
    <source>
        <dbReference type="PROSITE" id="PS50878"/>
    </source>
</evidence>
<comment type="caution">
    <text evidence="5">The sequence shown here is derived from an EMBL/GenBank/DDBJ whole genome shotgun (WGS) entry which is preliminary data.</text>
</comment>
<dbReference type="Gene3D" id="3.30.70.330">
    <property type="match status" value="1"/>
</dbReference>
<dbReference type="PANTHER" id="PTHR33116:SF78">
    <property type="entry name" value="OS12G0587133 PROTEIN"/>
    <property type="match status" value="1"/>
</dbReference>
<reference evidence="5" key="2">
    <citation type="submission" date="2020-06" db="EMBL/GenBank/DDBJ databases">
        <title>Helianthus annuus Genome sequencing and assembly Release 2.</title>
        <authorList>
            <person name="Gouzy J."/>
            <person name="Langlade N."/>
            <person name="Munos S."/>
        </authorList>
    </citation>
    <scope>NUCLEOTIDE SEQUENCE</scope>
    <source>
        <tissue evidence="5">Leaves</tissue>
    </source>
</reference>
<dbReference type="PROSITE" id="PS50878">
    <property type="entry name" value="RT_POL"/>
    <property type="match status" value="1"/>
</dbReference>
<dbReference type="InterPro" id="IPR000477">
    <property type="entry name" value="RT_dom"/>
</dbReference>
<dbReference type="InterPro" id="IPR043502">
    <property type="entry name" value="DNA/RNA_pol_sf"/>
</dbReference>
<feature type="region of interest" description="Disordered" evidence="2">
    <location>
        <begin position="342"/>
        <end position="408"/>
    </location>
</feature>
<dbReference type="InterPro" id="IPR012677">
    <property type="entry name" value="Nucleotide-bd_a/b_plait_sf"/>
</dbReference>
<feature type="compositionally biased region" description="Basic and acidic residues" evidence="2">
    <location>
        <begin position="377"/>
        <end position="386"/>
    </location>
</feature>